<organism evidence="5 6">
    <name type="scientific">Actinacidiphila guanduensis</name>
    <dbReference type="NCBI Taxonomy" id="310781"/>
    <lineage>
        <taxon>Bacteria</taxon>
        <taxon>Bacillati</taxon>
        <taxon>Actinomycetota</taxon>
        <taxon>Actinomycetes</taxon>
        <taxon>Kitasatosporales</taxon>
        <taxon>Streptomycetaceae</taxon>
        <taxon>Actinacidiphila</taxon>
    </lineage>
</organism>
<dbReference type="CDD" id="cd06170">
    <property type="entry name" value="LuxR_C_like"/>
    <property type="match status" value="1"/>
</dbReference>
<dbReference type="PANTHER" id="PTHR44688">
    <property type="entry name" value="DNA-BINDING TRANSCRIPTIONAL ACTIVATOR DEVR_DOSR"/>
    <property type="match status" value="1"/>
</dbReference>
<accession>A0A1H0SDK8</accession>
<dbReference type="InterPro" id="IPR000792">
    <property type="entry name" value="Tscrpt_reg_LuxR_C"/>
</dbReference>
<dbReference type="PANTHER" id="PTHR44688:SF16">
    <property type="entry name" value="DNA-BINDING TRANSCRIPTIONAL ACTIVATOR DEVR_DOSR"/>
    <property type="match status" value="1"/>
</dbReference>
<feature type="domain" description="HTH luxR-type" evidence="4">
    <location>
        <begin position="157"/>
        <end position="222"/>
    </location>
</feature>
<dbReference type="SMART" id="SM00421">
    <property type="entry name" value="HTH_LUXR"/>
    <property type="match status" value="1"/>
</dbReference>
<sequence>MESAAEHFRQPRASATAVAPEDTVLFVRTAVRSGLRELAAAAVEFSESRALRHPHCTLFGATAEHARGLLESTQENLCRAADQYGHTRLLLRAHAWEDIGTLVAAANPGEAETHYERALEVYDSCGAFADRRRVARRLRNARLTARAAASPAQAPAASGRWRGLTPAELAVVRLVAQGATNREAAARLFLSPHTVNSHLRHAFEKLGVRSRVHMVRLYLRELDRLSEPVL</sequence>
<proteinExistence type="predicted"/>
<evidence type="ECO:0000313" key="5">
    <source>
        <dbReference type="EMBL" id="SDP39266.1"/>
    </source>
</evidence>
<keyword evidence="2" id="KW-0238">DNA-binding</keyword>
<evidence type="ECO:0000256" key="2">
    <source>
        <dbReference type="ARBA" id="ARBA00023125"/>
    </source>
</evidence>
<dbReference type="SUPFAM" id="SSF46894">
    <property type="entry name" value="C-terminal effector domain of the bipartite response regulators"/>
    <property type="match status" value="1"/>
</dbReference>
<dbReference type="STRING" id="310781.SAMN05216259_1277"/>
<dbReference type="AlphaFoldDB" id="A0A1H0SDK8"/>
<dbReference type="InterPro" id="IPR016032">
    <property type="entry name" value="Sig_transdc_resp-reg_C-effctor"/>
</dbReference>
<dbReference type="Gene3D" id="1.10.10.10">
    <property type="entry name" value="Winged helix-like DNA-binding domain superfamily/Winged helix DNA-binding domain"/>
    <property type="match status" value="1"/>
</dbReference>
<name>A0A1H0SDK8_9ACTN</name>
<evidence type="ECO:0000256" key="1">
    <source>
        <dbReference type="ARBA" id="ARBA00023015"/>
    </source>
</evidence>
<dbReference type="GO" id="GO:0006355">
    <property type="term" value="P:regulation of DNA-templated transcription"/>
    <property type="evidence" value="ECO:0007669"/>
    <property type="project" value="InterPro"/>
</dbReference>
<keyword evidence="1" id="KW-0805">Transcription regulation</keyword>
<keyword evidence="6" id="KW-1185">Reference proteome</keyword>
<dbReference type="InterPro" id="IPR036388">
    <property type="entry name" value="WH-like_DNA-bd_sf"/>
</dbReference>
<dbReference type="PROSITE" id="PS50043">
    <property type="entry name" value="HTH_LUXR_2"/>
    <property type="match status" value="1"/>
</dbReference>
<evidence type="ECO:0000256" key="3">
    <source>
        <dbReference type="ARBA" id="ARBA00023163"/>
    </source>
</evidence>
<protein>
    <submittedName>
        <fullName evidence="5">Regulatory protein, luxR family</fullName>
    </submittedName>
</protein>
<dbReference type="PRINTS" id="PR00038">
    <property type="entry name" value="HTHLUXR"/>
</dbReference>
<gene>
    <name evidence="5" type="ORF">SAMN05216259_1277</name>
</gene>
<dbReference type="GO" id="GO:0003677">
    <property type="term" value="F:DNA binding"/>
    <property type="evidence" value="ECO:0007669"/>
    <property type="project" value="UniProtKB-KW"/>
</dbReference>
<reference evidence="5 6" key="1">
    <citation type="submission" date="2016-10" db="EMBL/GenBank/DDBJ databases">
        <authorList>
            <person name="de Groot N.N."/>
        </authorList>
    </citation>
    <scope>NUCLEOTIDE SEQUENCE [LARGE SCALE GENOMIC DNA]</scope>
    <source>
        <strain evidence="5 6">CGMCC 4.2022</strain>
    </source>
</reference>
<dbReference type="EMBL" id="FNIE01000027">
    <property type="protein sequence ID" value="SDP39266.1"/>
    <property type="molecule type" value="Genomic_DNA"/>
</dbReference>
<evidence type="ECO:0000259" key="4">
    <source>
        <dbReference type="PROSITE" id="PS50043"/>
    </source>
</evidence>
<evidence type="ECO:0000313" key="6">
    <source>
        <dbReference type="Proteomes" id="UP000199341"/>
    </source>
</evidence>
<keyword evidence="3" id="KW-0804">Transcription</keyword>
<dbReference type="Pfam" id="PF00196">
    <property type="entry name" value="GerE"/>
    <property type="match status" value="1"/>
</dbReference>
<dbReference type="Proteomes" id="UP000199341">
    <property type="component" value="Unassembled WGS sequence"/>
</dbReference>